<dbReference type="InterPro" id="IPR036291">
    <property type="entry name" value="NAD(P)-bd_dom_sf"/>
</dbReference>
<reference evidence="3" key="1">
    <citation type="submission" date="2023-06" db="EMBL/GenBank/DDBJ databases">
        <title>Sysu t00192.</title>
        <authorList>
            <person name="Gao L."/>
            <person name="Fang B.-Z."/>
            <person name="Li W.-J."/>
        </authorList>
    </citation>
    <scope>NUCLEOTIDE SEQUENCE</scope>
    <source>
        <strain evidence="3">SYSU T00192</strain>
    </source>
</reference>
<evidence type="ECO:0000256" key="1">
    <source>
        <dbReference type="ARBA" id="ARBA00022857"/>
    </source>
</evidence>
<comment type="caution">
    <text evidence="3">The sequence shown here is derived from an EMBL/GenBank/DDBJ whole genome shotgun (WGS) entry which is preliminary data.</text>
</comment>
<evidence type="ECO:0000313" key="4">
    <source>
        <dbReference type="Proteomes" id="UP001172728"/>
    </source>
</evidence>
<dbReference type="PANTHER" id="PTHR44154:SF1">
    <property type="entry name" value="QUINONE OXIDOREDUCTASE"/>
    <property type="match status" value="1"/>
</dbReference>
<dbReference type="InterPro" id="IPR011032">
    <property type="entry name" value="GroES-like_sf"/>
</dbReference>
<gene>
    <name evidence="3" type="ORF">QQX09_02280</name>
</gene>
<dbReference type="Proteomes" id="UP001172728">
    <property type="component" value="Unassembled WGS sequence"/>
</dbReference>
<dbReference type="SMART" id="SM00829">
    <property type="entry name" value="PKS_ER"/>
    <property type="match status" value="1"/>
</dbReference>
<protein>
    <submittedName>
        <fullName evidence="3">Zinc-binding dehydrogenase</fullName>
    </submittedName>
</protein>
<evidence type="ECO:0000313" key="3">
    <source>
        <dbReference type="EMBL" id="MDN4474676.1"/>
    </source>
</evidence>
<evidence type="ECO:0000259" key="2">
    <source>
        <dbReference type="SMART" id="SM00829"/>
    </source>
</evidence>
<dbReference type="InterPro" id="IPR013149">
    <property type="entry name" value="ADH-like_C"/>
</dbReference>
<dbReference type="InterPro" id="IPR013154">
    <property type="entry name" value="ADH-like_N"/>
</dbReference>
<dbReference type="Pfam" id="PF08240">
    <property type="entry name" value="ADH_N"/>
    <property type="match status" value="1"/>
</dbReference>
<proteinExistence type="predicted"/>
<dbReference type="EMBL" id="JAUHPW010000001">
    <property type="protein sequence ID" value="MDN4474676.1"/>
    <property type="molecule type" value="Genomic_DNA"/>
</dbReference>
<feature type="domain" description="Enoyl reductase (ER)" evidence="2">
    <location>
        <begin position="10"/>
        <end position="322"/>
    </location>
</feature>
<keyword evidence="4" id="KW-1185">Reference proteome</keyword>
<dbReference type="Gene3D" id="3.40.50.720">
    <property type="entry name" value="NAD(P)-binding Rossmann-like Domain"/>
    <property type="match status" value="1"/>
</dbReference>
<dbReference type="Gene3D" id="3.90.180.10">
    <property type="entry name" value="Medium-chain alcohol dehydrogenases, catalytic domain"/>
    <property type="match status" value="1"/>
</dbReference>
<dbReference type="InterPro" id="IPR051603">
    <property type="entry name" value="Zinc-ADH_QOR/CCCR"/>
</dbReference>
<dbReference type="InterPro" id="IPR020843">
    <property type="entry name" value="ER"/>
</dbReference>
<name>A0ABT8G6B4_9MICO</name>
<dbReference type="PANTHER" id="PTHR44154">
    <property type="entry name" value="QUINONE OXIDOREDUCTASE"/>
    <property type="match status" value="1"/>
</dbReference>
<keyword evidence="1" id="KW-0521">NADP</keyword>
<dbReference type="SUPFAM" id="SSF50129">
    <property type="entry name" value="GroES-like"/>
    <property type="match status" value="1"/>
</dbReference>
<dbReference type="SUPFAM" id="SSF51735">
    <property type="entry name" value="NAD(P)-binding Rossmann-fold domains"/>
    <property type="match status" value="1"/>
</dbReference>
<accession>A0ABT8G6B4</accession>
<sequence>MKALLLDAPGLDHLRIGEVPDPAPGPGDVLVEVEACGLNPVDAWTAGSGHPAWDWPHVPGLDVVGTVVALGADVDGFAPGDRIAVHSDLRRDGGLAALAAVPALACARVPDGLGAAEAAALPCAGLTALQAVERRLRVGPADTVLVTAAAGGVGGFAVQLAAAAGARVLATASSPRRDEVLALGAETVIDYRTEDVAGRVRELTGGRGVDAVVDTVSAASATANLGLLVHGGGIACVASRADLTAVPEFTVAPSVHEISLGAAHASGDDRAVRWLATGLADLLGRVAAGTLDPRVRETVALDEVPDALARLAGRHVAGKIVAVVRP</sequence>
<organism evidence="3 4">
    <name type="scientific">Demequina litoralis</name>
    <dbReference type="NCBI Taxonomy" id="3051660"/>
    <lineage>
        <taxon>Bacteria</taxon>
        <taxon>Bacillati</taxon>
        <taxon>Actinomycetota</taxon>
        <taxon>Actinomycetes</taxon>
        <taxon>Micrococcales</taxon>
        <taxon>Demequinaceae</taxon>
        <taxon>Demequina</taxon>
    </lineage>
</organism>
<dbReference type="RefSeq" id="WP_301131073.1">
    <property type="nucleotide sequence ID" value="NZ_JAUHPW010000001.1"/>
</dbReference>
<dbReference type="Pfam" id="PF00107">
    <property type="entry name" value="ADH_zinc_N"/>
    <property type="match status" value="1"/>
</dbReference>